<dbReference type="GeneID" id="9100660"/>
<feature type="compositionally biased region" description="Low complexity" evidence="1">
    <location>
        <begin position="54"/>
        <end position="72"/>
    </location>
</feature>
<dbReference type="EMBL" id="KN293993">
    <property type="protein sequence ID" value="EEH38079.1"/>
    <property type="molecule type" value="Genomic_DNA"/>
</dbReference>
<feature type="region of interest" description="Disordered" evidence="1">
    <location>
        <begin position="1"/>
        <end position="38"/>
    </location>
</feature>
<protein>
    <submittedName>
        <fullName evidence="2">Uncharacterized protein</fullName>
    </submittedName>
</protein>
<sequence length="72" mass="6937">MPTTAKPKAEGGAAKPGRKPKDPAAATKKGVKATKKENALNAAVESTVGSGNDAAIAPATAPAPAAAEVMAN</sequence>
<gene>
    <name evidence="2" type="ORF">PAAG_01000</name>
</gene>
<reference evidence="2 3" key="1">
    <citation type="journal article" date="2011" name="PLoS Genet.">
        <title>Comparative genomic analysis of human fungal pathogens causing paracoccidioidomycosis.</title>
        <authorList>
            <person name="Desjardins C.A."/>
            <person name="Champion M.D."/>
            <person name="Holder J.W."/>
            <person name="Muszewska A."/>
            <person name="Goldberg J."/>
            <person name="Bailao A.M."/>
            <person name="Brigido M.M."/>
            <person name="Ferreira M.E."/>
            <person name="Garcia A.M."/>
            <person name="Grynberg M."/>
            <person name="Gujja S."/>
            <person name="Heiman D.I."/>
            <person name="Henn M.R."/>
            <person name="Kodira C.D."/>
            <person name="Leon-Narvaez H."/>
            <person name="Longo L.V."/>
            <person name="Ma L.J."/>
            <person name="Malavazi I."/>
            <person name="Matsuo A.L."/>
            <person name="Morais F.V."/>
            <person name="Pereira M."/>
            <person name="Rodriguez-Brito S."/>
            <person name="Sakthikumar S."/>
            <person name="Salem-Izacc S.M."/>
            <person name="Sykes S.M."/>
            <person name="Teixeira M.M."/>
            <person name="Vallejo M.C."/>
            <person name="Walter M.E."/>
            <person name="Yandava C."/>
            <person name="Young S."/>
            <person name="Zeng Q."/>
            <person name="Zucker J."/>
            <person name="Felipe M.S."/>
            <person name="Goldman G.H."/>
            <person name="Haas B.J."/>
            <person name="McEwen J.G."/>
            <person name="Nino-Vega G."/>
            <person name="Puccia R."/>
            <person name="San-Blas G."/>
            <person name="Soares C.M."/>
            <person name="Birren B.W."/>
            <person name="Cuomo C.A."/>
        </authorList>
    </citation>
    <scope>NUCLEOTIDE SEQUENCE [LARGE SCALE GENOMIC DNA]</scope>
    <source>
        <strain evidence="3">ATCC MYA-826 / Pb01</strain>
    </source>
</reference>
<evidence type="ECO:0000313" key="2">
    <source>
        <dbReference type="EMBL" id="EEH38079.1"/>
    </source>
</evidence>
<evidence type="ECO:0000313" key="3">
    <source>
        <dbReference type="Proteomes" id="UP000002059"/>
    </source>
</evidence>
<proteinExistence type="predicted"/>
<dbReference type="HOGENOM" id="CLU_2722870_0_0_1"/>
<evidence type="ECO:0000256" key="1">
    <source>
        <dbReference type="SAM" id="MobiDB-lite"/>
    </source>
</evidence>
<dbReference type="VEuPathDB" id="FungiDB:PAAG_01000"/>
<dbReference type="AlphaFoldDB" id="C1GR55"/>
<dbReference type="RefSeq" id="XP_015700990.1">
    <property type="nucleotide sequence ID" value="XM_015844209.1"/>
</dbReference>
<dbReference type="KEGG" id="pbl:PAAG_01000"/>
<dbReference type="eggNOG" id="ENOG502T885">
    <property type="taxonomic scope" value="Eukaryota"/>
</dbReference>
<name>C1GR55_PARBA</name>
<accession>C1GR55</accession>
<keyword evidence="3" id="KW-1185">Reference proteome</keyword>
<dbReference type="Proteomes" id="UP000002059">
    <property type="component" value="Partially assembled WGS sequence"/>
</dbReference>
<feature type="region of interest" description="Disordered" evidence="1">
    <location>
        <begin position="52"/>
        <end position="72"/>
    </location>
</feature>
<organism evidence="2 3">
    <name type="scientific">Paracoccidioides lutzii (strain ATCC MYA-826 / Pb01)</name>
    <name type="common">Paracoccidioides brasiliensis</name>
    <dbReference type="NCBI Taxonomy" id="502779"/>
    <lineage>
        <taxon>Eukaryota</taxon>
        <taxon>Fungi</taxon>
        <taxon>Dikarya</taxon>
        <taxon>Ascomycota</taxon>
        <taxon>Pezizomycotina</taxon>
        <taxon>Eurotiomycetes</taxon>
        <taxon>Eurotiomycetidae</taxon>
        <taxon>Onygenales</taxon>
        <taxon>Ajellomycetaceae</taxon>
        <taxon>Paracoccidioides</taxon>
    </lineage>
</organism>